<organism evidence="1 2">
    <name type="scientific">Diploscapter pachys</name>
    <dbReference type="NCBI Taxonomy" id="2018661"/>
    <lineage>
        <taxon>Eukaryota</taxon>
        <taxon>Metazoa</taxon>
        <taxon>Ecdysozoa</taxon>
        <taxon>Nematoda</taxon>
        <taxon>Chromadorea</taxon>
        <taxon>Rhabditida</taxon>
        <taxon>Rhabditina</taxon>
        <taxon>Rhabditomorpha</taxon>
        <taxon>Rhabditoidea</taxon>
        <taxon>Rhabditidae</taxon>
        <taxon>Diploscapter</taxon>
    </lineage>
</organism>
<reference evidence="1 2" key="1">
    <citation type="journal article" date="2017" name="Curr. Biol.">
        <title>Genome architecture and evolution of a unichromosomal asexual nematode.</title>
        <authorList>
            <person name="Fradin H."/>
            <person name="Zegar C."/>
            <person name="Gutwein M."/>
            <person name="Lucas J."/>
            <person name="Kovtun M."/>
            <person name="Corcoran D."/>
            <person name="Baugh L.R."/>
            <person name="Kiontke K."/>
            <person name="Gunsalus K."/>
            <person name="Fitch D.H."/>
            <person name="Piano F."/>
        </authorList>
    </citation>
    <scope>NUCLEOTIDE SEQUENCE [LARGE SCALE GENOMIC DNA]</scope>
    <source>
        <strain evidence="1">PF1309</strain>
    </source>
</reference>
<comment type="caution">
    <text evidence="1">The sequence shown here is derived from an EMBL/GenBank/DDBJ whole genome shotgun (WGS) entry which is preliminary data.</text>
</comment>
<gene>
    <name evidence="1" type="ORF">WR25_23681</name>
</gene>
<evidence type="ECO:0000313" key="2">
    <source>
        <dbReference type="Proteomes" id="UP000218231"/>
    </source>
</evidence>
<dbReference type="AlphaFoldDB" id="A0A2A2KCT8"/>
<protein>
    <submittedName>
        <fullName evidence="1">Uncharacterized protein</fullName>
    </submittedName>
</protein>
<dbReference type="EMBL" id="LIAE01008915">
    <property type="protein sequence ID" value="PAV71816.1"/>
    <property type="molecule type" value="Genomic_DNA"/>
</dbReference>
<name>A0A2A2KCT8_9BILA</name>
<keyword evidence="2" id="KW-1185">Reference proteome</keyword>
<proteinExistence type="predicted"/>
<sequence length="110" mass="12171">MKRRAPLIVLANLTARPASKDLILSGEAVIKKLDGVDARHPTHLTTHADTATVQCTAYTYMAGASTWMSATSRRRPVAAGRNRPIAALHHKSKGLKWMRNPRRHTHITLT</sequence>
<evidence type="ECO:0000313" key="1">
    <source>
        <dbReference type="EMBL" id="PAV71816.1"/>
    </source>
</evidence>
<dbReference type="Proteomes" id="UP000218231">
    <property type="component" value="Unassembled WGS sequence"/>
</dbReference>
<accession>A0A2A2KCT8</accession>